<evidence type="ECO:0000313" key="5">
    <source>
        <dbReference type="Proteomes" id="UP001519460"/>
    </source>
</evidence>
<sequence>MEVLANPAVHSPIPKTLLLTFVMYVSNLREVRLNYVPNPFHSVSVYFSPSGSRGACALQQTMAEVPDYKTIMETVAPCVDVEGIQIPKVFETNRPMKEQVECIRAMEMREDDVIVCAFSRSGTHWLWEVASMLLTGKVEYEKHTKENAMLEAIEMEKTGALPSPRLLNTHLPVSMLPRQVKDKRIKVILVYRNVKDVFVSLYYNMLGMPGTENYTWDIHERMFLTDDCMYGTYVFYHKGMDSFIKDNPDVPVFRVSYEDTKEDPVGVVKKLAEFLGVTATSEFCSQVAEACSFQKLKEADKHKIQMPIIEQLPPEHKPVMYRKGEVGDWKNHLTVARSERLDAAIKQLEGCDYHFRYTL</sequence>
<evidence type="ECO:0000256" key="2">
    <source>
        <dbReference type="ARBA" id="ARBA00022679"/>
    </source>
</evidence>
<dbReference type="AlphaFoldDB" id="A0ABD0KLM5"/>
<feature type="domain" description="Sulfotransferase" evidence="3">
    <location>
        <begin position="111"/>
        <end position="347"/>
    </location>
</feature>
<dbReference type="GO" id="GO:0016740">
    <property type="term" value="F:transferase activity"/>
    <property type="evidence" value="ECO:0007669"/>
    <property type="project" value="UniProtKB-KW"/>
</dbReference>
<gene>
    <name evidence="4" type="ORF">BaRGS_00020796</name>
</gene>
<name>A0ABD0KLM5_9CAEN</name>
<keyword evidence="2" id="KW-0808">Transferase</keyword>
<dbReference type="Proteomes" id="UP001519460">
    <property type="component" value="Unassembled WGS sequence"/>
</dbReference>
<dbReference type="InterPro" id="IPR000863">
    <property type="entry name" value="Sulfotransferase_dom"/>
</dbReference>
<accession>A0ABD0KLM5</accession>
<dbReference type="Pfam" id="PF00685">
    <property type="entry name" value="Sulfotransfer_1"/>
    <property type="match status" value="1"/>
</dbReference>
<proteinExistence type="inferred from homology"/>
<keyword evidence="5" id="KW-1185">Reference proteome</keyword>
<comment type="similarity">
    <text evidence="1">Belongs to the sulfotransferase 1 family.</text>
</comment>
<reference evidence="4 5" key="1">
    <citation type="journal article" date="2023" name="Sci. Data">
        <title>Genome assembly of the Korean intertidal mud-creeper Batillaria attramentaria.</title>
        <authorList>
            <person name="Patra A.K."/>
            <person name="Ho P.T."/>
            <person name="Jun S."/>
            <person name="Lee S.J."/>
            <person name="Kim Y."/>
            <person name="Won Y.J."/>
        </authorList>
    </citation>
    <scope>NUCLEOTIDE SEQUENCE [LARGE SCALE GENOMIC DNA]</scope>
    <source>
        <strain evidence="4">Wonlab-2016</strain>
    </source>
</reference>
<evidence type="ECO:0000259" key="3">
    <source>
        <dbReference type="Pfam" id="PF00685"/>
    </source>
</evidence>
<evidence type="ECO:0000256" key="1">
    <source>
        <dbReference type="ARBA" id="ARBA00005771"/>
    </source>
</evidence>
<protein>
    <recommendedName>
        <fullName evidence="3">Sulfotransferase domain-containing protein</fullName>
    </recommendedName>
</protein>
<dbReference type="SUPFAM" id="SSF52540">
    <property type="entry name" value="P-loop containing nucleoside triphosphate hydrolases"/>
    <property type="match status" value="1"/>
</dbReference>
<evidence type="ECO:0000313" key="4">
    <source>
        <dbReference type="EMBL" id="KAK7487895.1"/>
    </source>
</evidence>
<dbReference type="EMBL" id="JACVVK020000157">
    <property type="protein sequence ID" value="KAK7487895.1"/>
    <property type="molecule type" value="Genomic_DNA"/>
</dbReference>
<comment type="caution">
    <text evidence="4">The sequence shown here is derived from an EMBL/GenBank/DDBJ whole genome shotgun (WGS) entry which is preliminary data.</text>
</comment>
<organism evidence="4 5">
    <name type="scientific">Batillaria attramentaria</name>
    <dbReference type="NCBI Taxonomy" id="370345"/>
    <lineage>
        <taxon>Eukaryota</taxon>
        <taxon>Metazoa</taxon>
        <taxon>Spiralia</taxon>
        <taxon>Lophotrochozoa</taxon>
        <taxon>Mollusca</taxon>
        <taxon>Gastropoda</taxon>
        <taxon>Caenogastropoda</taxon>
        <taxon>Sorbeoconcha</taxon>
        <taxon>Cerithioidea</taxon>
        <taxon>Batillariidae</taxon>
        <taxon>Batillaria</taxon>
    </lineage>
</organism>
<dbReference type="InterPro" id="IPR027417">
    <property type="entry name" value="P-loop_NTPase"/>
</dbReference>
<dbReference type="Gene3D" id="3.40.50.300">
    <property type="entry name" value="P-loop containing nucleotide triphosphate hydrolases"/>
    <property type="match status" value="1"/>
</dbReference>
<dbReference type="PANTHER" id="PTHR11783">
    <property type="entry name" value="SULFOTRANSFERASE SULT"/>
    <property type="match status" value="1"/>
</dbReference>